<accession>A0A0F4K1Q4</accession>
<evidence type="ECO:0000313" key="3">
    <source>
        <dbReference type="Proteomes" id="UP000033551"/>
    </source>
</evidence>
<keyword evidence="1" id="KW-0812">Transmembrane</keyword>
<keyword evidence="1" id="KW-1133">Transmembrane helix</keyword>
<proteinExistence type="predicted"/>
<reference evidence="2 3" key="1">
    <citation type="submission" date="2015-02" db="EMBL/GenBank/DDBJ databases">
        <authorList>
            <person name="Ju K.-S."/>
            <person name="Doroghazi J.R."/>
            <person name="Metcalf W."/>
        </authorList>
    </citation>
    <scope>NUCLEOTIDE SEQUENCE [LARGE SCALE GENOMIC DNA]</scope>
    <source>
        <strain evidence="2 3">NRRL ISP-5550</strain>
    </source>
</reference>
<keyword evidence="1" id="KW-0472">Membrane</keyword>
<comment type="caution">
    <text evidence="2">The sequence shown here is derived from an EMBL/GenBank/DDBJ whole genome shotgun (WGS) entry which is preliminary data.</text>
</comment>
<dbReference type="Proteomes" id="UP000033551">
    <property type="component" value="Unassembled WGS sequence"/>
</dbReference>
<dbReference type="AlphaFoldDB" id="A0A0F4K1Q4"/>
<protein>
    <submittedName>
        <fullName evidence="2">Uncharacterized protein</fullName>
    </submittedName>
</protein>
<sequence>MQSRPVITVALVVALTLAVVIAIGALPHDVQPMPRILALAAGISTVIYTLRRPRDGAPKASR</sequence>
<dbReference type="RefSeq" id="WP_045945605.1">
    <property type="nucleotide sequence ID" value="NZ_JZWV01000029.1"/>
</dbReference>
<keyword evidence="3" id="KW-1185">Reference proteome</keyword>
<evidence type="ECO:0000256" key="1">
    <source>
        <dbReference type="SAM" id="Phobius"/>
    </source>
</evidence>
<gene>
    <name evidence="2" type="ORF">VR44_02110</name>
</gene>
<organism evidence="2 3">
    <name type="scientific">Streptomyces katrae</name>
    <dbReference type="NCBI Taxonomy" id="68223"/>
    <lineage>
        <taxon>Bacteria</taxon>
        <taxon>Bacillati</taxon>
        <taxon>Actinomycetota</taxon>
        <taxon>Actinomycetes</taxon>
        <taxon>Kitasatosporales</taxon>
        <taxon>Streptomycetaceae</taxon>
        <taxon>Streptomyces</taxon>
    </lineage>
</organism>
<dbReference type="PATRIC" id="fig|68223.7.peg.5686"/>
<dbReference type="EMBL" id="JZWV01000029">
    <property type="protein sequence ID" value="KJY39151.1"/>
    <property type="molecule type" value="Genomic_DNA"/>
</dbReference>
<evidence type="ECO:0000313" key="2">
    <source>
        <dbReference type="EMBL" id="KJY39151.1"/>
    </source>
</evidence>
<name>A0A0F4K1Q4_9ACTN</name>
<feature type="transmembrane region" description="Helical" evidence="1">
    <location>
        <begin position="32"/>
        <end position="50"/>
    </location>
</feature>